<accession>A0AAW1IET9</accession>
<dbReference type="PROSITE" id="PS51029">
    <property type="entry name" value="MADF"/>
    <property type="match status" value="1"/>
</dbReference>
<dbReference type="EMBL" id="JASPKY010000613">
    <property type="protein sequence ID" value="KAK9687949.1"/>
    <property type="molecule type" value="Genomic_DNA"/>
</dbReference>
<gene>
    <name evidence="2" type="ORF">QE152_g35881</name>
</gene>
<keyword evidence="3" id="KW-1185">Reference proteome</keyword>
<dbReference type="AlphaFoldDB" id="A0AAW1IET9"/>
<dbReference type="PANTHER" id="PTHR21505">
    <property type="entry name" value="MADF DOMAIN-CONTAINING PROTEIN-RELATED"/>
    <property type="match status" value="1"/>
</dbReference>
<feature type="domain" description="MADF" evidence="1">
    <location>
        <begin position="66"/>
        <end position="137"/>
    </location>
</feature>
<name>A0AAW1IET9_POPJA</name>
<evidence type="ECO:0000313" key="2">
    <source>
        <dbReference type="EMBL" id="KAK9687949.1"/>
    </source>
</evidence>
<reference evidence="2 3" key="1">
    <citation type="journal article" date="2024" name="BMC Genomics">
        <title>De novo assembly and annotation of Popillia japonica's genome with initial clues to its potential as an invasive pest.</title>
        <authorList>
            <person name="Cucini C."/>
            <person name="Boschi S."/>
            <person name="Funari R."/>
            <person name="Cardaioli E."/>
            <person name="Iannotti N."/>
            <person name="Marturano G."/>
            <person name="Paoli F."/>
            <person name="Bruttini M."/>
            <person name="Carapelli A."/>
            <person name="Frati F."/>
            <person name="Nardi F."/>
        </authorList>
    </citation>
    <scope>NUCLEOTIDE SEQUENCE [LARGE SCALE GENOMIC DNA]</scope>
    <source>
        <strain evidence="2">DMR45628</strain>
    </source>
</reference>
<organism evidence="2 3">
    <name type="scientific">Popillia japonica</name>
    <name type="common">Japanese beetle</name>
    <dbReference type="NCBI Taxonomy" id="7064"/>
    <lineage>
        <taxon>Eukaryota</taxon>
        <taxon>Metazoa</taxon>
        <taxon>Ecdysozoa</taxon>
        <taxon>Arthropoda</taxon>
        <taxon>Hexapoda</taxon>
        <taxon>Insecta</taxon>
        <taxon>Pterygota</taxon>
        <taxon>Neoptera</taxon>
        <taxon>Endopterygota</taxon>
        <taxon>Coleoptera</taxon>
        <taxon>Polyphaga</taxon>
        <taxon>Scarabaeiformia</taxon>
        <taxon>Scarabaeidae</taxon>
        <taxon>Rutelinae</taxon>
        <taxon>Popillia</taxon>
    </lineage>
</organism>
<dbReference type="Proteomes" id="UP001458880">
    <property type="component" value="Unassembled WGS sequence"/>
</dbReference>
<comment type="caution">
    <text evidence="2">The sequence shown here is derived from an EMBL/GenBank/DDBJ whole genome shotgun (WGS) entry which is preliminary data.</text>
</comment>
<dbReference type="PANTHER" id="PTHR21505:SF8">
    <property type="entry name" value="DPT-YFP REPRESSOR BY OVEREXPRESSION, ISOFORM D-RELATED"/>
    <property type="match status" value="1"/>
</dbReference>
<dbReference type="Pfam" id="PF10545">
    <property type="entry name" value="MADF_DNA_bdg"/>
    <property type="match status" value="1"/>
</dbReference>
<protein>
    <submittedName>
        <fullName evidence="2">Alcohol dehydrogenase transcription factor Myb/SANT-like</fullName>
    </submittedName>
</protein>
<proteinExistence type="predicted"/>
<dbReference type="InterPro" id="IPR006578">
    <property type="entry name" value="MADF-dom"/>
</dbReference>
<evidence type="ECO:0000313" key="3">
    <source>
        <dbReference type="Proteomes" id="UP001458880"/>
    </source>
</evidence>
<evidence type="ECO:0000259" key="1">
    <source>
        <dbReference type="PROSITE" id="PS51029"/>
    </source>
</evidence>
<sequence length="137" mass="15933">MKALAVKKIALQFRHKHTNGGFTLFNLSSELNGFRVDTCLTFDVQLKGKQVFKMAASRWTEEKSRKFITVYENYECLWNTKSSAYKNRDARGAAVRKLISDMEELGIKMTEDEVRNRIKAIRTTYMSELRKVEKAAR</sequence>